<reference evidence="2" key="1">
    <citation type="submission" date="2018-06" db="EMBL/GenBank/DDBJ databases">
        <title>Complete genome of Pseudomonas insecticola strain QZS01.</title>
        <authorList>
            <person name="Wang J."/>
            <person name="Su Q."/>
        </authorList>
    </citation>
    <scope>NUCLEOTIDE SEQUENCE [LARGE SCALE GENOMIC DNA]</scope>
    <source>
        <strain evidence="2">QZS01</strain>
    </source>
</reference>
<evidence type="ECO:0000313" key="1">
    <source>
        <dbReference type="EMBL" id="AZS49883.1"/>
    </source>
</evidence>
<protein>
    <submittedName>
        <fullName evidence="1">Uncharacterized protein</fullName>
    </submittedName>
</protein>
<organism evidence="1 2">
    <name type="scientific">Entomomonas moraniae</name>
    <dbReference type="NCBI Taxonomy" id="2213226"/>
    <lineage>
        <taxon>Bacteria</taxon>
        <taxon>Pseudomonadati</taxon>
        <taxon>Pseudomonadota</taxon>
        <taxon>Gammaproteobacteria</taxon>
        <taxon>Pseudomonadales</taxon>
        <taxon>Pseudomonadaceae</taxon>
        <taxon>Entomomonas</taxon>
    </lineage>
</organism>
<dbReference type="RefSeq" id="WP_127162052.1">
    <property type="nucleotide sequence ID" value="NZ_CP029822.1"/>
</dbReference>
<name>A0A3Q9JLS1_9GAMM</name>
<dbReference type="KEGG" id="emo:DM558_03400"/>
<dbReference type="AlphaFoldDB" id="A0A3Q9JLS1"/>
<proteinExistence type="predicted"/>
<dbReference type="EMBL" id="CP029822">
    <property type="protein sequence ID" value="AZS49883.1"/>
    <property type="molecule type" value="Genomic_DNA"/>
</dbReference>
<evidence type="ECO:0000313" key="2">
    <source>
        <dbReference type="Proteomes" id="UP000273143"/>
    </source>
</evidence>
<accession>A0A3Q9JLS1</accession>
<gene>
    <name evidence="1" type="ORF">DM558_03400</name>
</gene>
<keyword evidence="2" id="KW-1185">Reference proteome</keyword>
<sequence length="82" mass="9550">MSEEFAIIQNLKDAGCDEVLIKSYLTLKAKDYTDEQLRLLACHRCNLMTELHGNQKKIDRLDYLIYFIKKSISTENRLGDLP</sequence>
<dbReference type="Proteomes" id="UP000273143">
    <property type="component" value="Chromosome"/>
</dbReference>